<proteinExistence type="predicted"/>
<dbReference type="PANTHER" id="PTHR33112">
    <property type="entry name" value="DOMAIN PROTEIN, PUTATIVE-RELATED"/>
    <property type="match status" value="1"/>
</dbReference>
<dbReference type="PANTHER" id="PTHR33112:SF16">
    <property type="entry name" value="HETEROKARYON INCOMPATIBILITY DOMAIN-CONTAINING PROTEIN"/>
    <property type="match status" value="1"/>
</dbReference>
<dbReference type="Pfam" id="PF06985">
    <property type="entry name" value="HET"/>
    <property type="match status" value="1"/>
</dbReference>
<keyword evidence="3" id="KW-1185">Reference proteome</keyword>
<organism evidence="2 3">
    <name type="scientific">Xylaria bambusicola</name>
    <dbReference type="NCBI Taxonomy" id="326684"/>
    <lineage>
        <taxon>Eukaryota</taxon>
        <taxon>Fungi</taxon>
        <taxon>Dikarya</taxon>
        <taxon>Ascomycota</taxon>
        <taxon>Pezizomycotina</taxon>
        <taxon>Sordariomycetes</taxon>
        <taxon>Xylariomycetidae</taxon>
        <taxon>Xylariales</taxon>
        <taxon>Xylariaceae</taxon>
        <taxon>Xylaria</taxon>
    </lineage>
</organism>
<accession>A0AAN7Z4P6</accession>
<dbReference type="Proteomes" id="UP001305414">
    <property type="component" value="Unassembled WGS sequence"/>
</dbReference>
<reference evidence="2 3" key="1">
    <citation type="submission" date="2023-10" db="EMBL/GenBank/DDBJ databases">
        <title>Draft genome sequence of Xylaria bambusicola isolate GMP-LS, the root and basal stem rot pathogen of sugarcane in Indonesia.</title>
        <authorList>
            <person name="Selvaraj P."/>
            <person name="Muralishankar V."/>
            <person name="Muruganantham S."/>
            <person name="Sp S."/>
            <person name="Haryani S."/>
            <person name="Lau K.J.X."/>
            <person name="Naqvi N.I."/>
        </authorList>
    </citation>
    <scope>NUCLEOTIDE SEQUENCE [LARGE SCALE GENOMIC DNA]</scope>
    <source>
        <strain evidence="2">GMP-LS</strain>
    </source>
</reference>
<sequence>MALIYQGTHVTIAATKAANPSEGYFSKSPPQYHATRLYHRDAHGTTCHAYTRRTISHFFSSTAATEPSYSLNRSPLLRRRWVFQERLLSPRIIHLGAVEMAWECNEVCACESMGETQIYASEPRWAHTKGLHARNLAAATDERDMQSDW</sequence>
<evidence type="ECO:0000313" key="3">
    <source>
        <dbReference type="Proteomes" id="UP001305414"/>
    </source>
</evidence>
<gene>
    <name evidence="2" type="ORF">RRF57_012647</name>
</gene>
<comment type="caution">
    <text evidence="2">The sequence shown here is derived from an EMBL/GenBank/DDBJ whole genome shotgun (WGS) entry which is preliminary data.</text>
</comment>
<feature type="domain" description="Heterokaryon incompatibility" evidence="1">
    <location>
        <begin position="1"/>
        <end position="85"/>
    </location>
</feature>
<evidence type="ECO:0000259" key="1">
    <source>
        <dbReference type="Pfam" id="PF06985"/>
    </source>
</evidence>
<dbReference type="AlphaFoldDB" id="A0AAN7Z4P6"/>
<dbReference type="EMBL" id="JAWHQM010000085">
    <property type="protein sequence ID" value="KAK5636935.1"/>
    <property type="molecule type" value="Genomic_DNA"/>
</dbReference>
<dbReference type="InterPro" id="IPR010730">
    <property type="entry name" value="HET"/>
</dbReference>
<name>A0AAN7Z4P6_9PEZI</name>
<evidence type="ECO:0000313" key="2">
    <source>
        <dbReference type="EMBL" id="KAK5636935.1"/>
    </source>
</evidence>
<protein>
    <recommendedName>
        <fullName evidence="1">Heterokaryon incompatibility domain-containing protein</fullName>
    </recommendedName>
</protein>